<name>A0A4R4WA15_9ACTN</name>
<dbReference type="Pfam" id="PF08241">
    <property type="entry name" value="Methyltransf_11"/>
    <property type="match status" value="1"/>
</dbReference>
<dbReference type="GO" id="GO:0032259">
    <property type="term" value="P:methylation"/>
    <property type="evidence" value="ECO:0007669"/>
    <property type="project" value="UniProtKB-KW"/>
</dbReference>
<keyword evidence="2" id="KW-0489">Methyltransferase</keyword>
<keyword evidence="2" id="KW-0808">Transferase</keyword>
<protein>
    <submittedName>
        <fullName evidence="2">Class I SAM-dependent methyltransferase</fullName>
    </submittedName>
</protein>
<dbReference type="AlphaFoldDB" id="A0A4R4WA15"/>
<dbReference type="PANTHER" id="PTHR43861">
    <property type="entry name" value="TRANS-ACONITATE 2-METHYLTRANSFERASE-RELATED"/>
    <property type="match status" value="1"/>
</dbReference>
<dbReference type="InterPro" id="IPR013216">
    <property type="entry name" value="Methyltransf_11"/>
</dbReference>
<dbReference type="SUPFAM" id="SSF53335">
    <property type="entry name" value="S-adenosyl-L-methionine-dependent methyltransferases"/>
    <property type="match status" value="1"/>
</dbReference>
<gene>
    <name evidence="2" type="ORF">E1294_33990</name>
</gene>
<dbReference type="InterPro" id="IPR029063">
    <property type="entry name" value="SAM-dependent_MTases_sf"/>
</dbReference>
<dbReference type="Gene3D" id="3.40.50.150">
    <property type="entry name" value="Vaccinia Virus protein VP39"/>
    <property type="match status" value="1"/>
</dbReference>
<accession>A0A4R4WA15</accession>
<proteinExistence type="predicted"/>
<dbReference type="Proteomes" id="UP000294543">
    <property type="component" value="Unassembled WGS sequence"/>
</dbReference>
<organism evidence="2 3">
    <name type="scientific">Nonomuraea diastatica</name>
    <dbReference type="NCBI Taxonomy" id="1848329"/>
    <lineage>
        <taxon>Bacteria</taxon>
        <taxon>Bacillati</taxon>
        <taxon>Actinomycetota</taxon>
        <taxon>Actinomycetes</taxon>
        <taxon>Streptosporangiales</taxon>
        <taxon>Streptosporangiaceae</taxon>
        <taxon>Nonomuraea</taxon>
    </lineage>
</organism>
<dbReference type="CDD" id="cd02440">
    <property type="entry name" value="AdoMet_MTases"/>
    <property type="match status" value="1"/>
</dbReference>
<reference evidence="2 3" key="1">
    <citation type="submission" date="2019-03" db="EMBL/GenBank/DDBJ databases">
        <title>Draft genome sequences of novel Actinobacteria.</title>
        <authorList>
            <person name="Sahin N."/>
            <person name="Ay H."/>
            <person name="Saygin H."/>
        </authorList>
    </citation>
    <scope>NUCLEOTIDE SEQUENCE [LARGE SCALE GENOMIC DNA]</scope>
    <source>
        <strain evidence="2 3">KC712</strain>
    </source>
</reference>
<dbReference type="RefSeq" id="WP_132515073.1">
    <property type="nucleotide sequence ID" value="NZ_SMKP01000122.1"/>
</dbReference>
<dbReference type="OrthoDB" id="21342at2"/>
<evidence type="ECO:0000259" key="1">
    <source>
        <dbReference type="Pfam" id="PF08241"/>
    </source>
</evidence>
<comment type="caution">
    <text evidence="2">The sequence shown here is derived from an EMBL/GenBank/DDBJ whole genome shotgun (WGS) entry which is preliminary data.</text>
</comment>
<keyword evidence="3" id="KW-1185">Reference proteome</keyword>
<evidence type="ECO:0000313" key="3">
    <source>
        <dbReference type="Proteomes" id="UP000294543"/>
    </source>
</evidence>
<sequence length="226" mass="24332">MPASDLTHISAFWDSTADAFDDEPDHGLRDPQVRAAWSARLAEWFPRPSSDVLDLGCGTGSLTLLLARQGHRLTGVDLSPRMIERARRKLSSAGCTAPLLVGDAGDPPVAAGASFDVILVRHLVWTLPDPDAALRRWLGLLRPAGRLVLVEGHWQSARAAGPYAPGSPPLPWPGGVTALELTDALHAVGARVSHHEQLTDPALWGRAIEDERYALIAHPSVDRGLR</sequence>
<evidence type="ECO:0000313" key="2">
    <source>
        <dbReference type="EMBL" id="TDD15599.1"/>
    </source>
</evidence>
<dbReference type="EMBL" id="SMKP01000122">
    <property type="protein sequence ID" value="TDD15599.1"/>
    <property type="molecule type" value="Genomic_DNA"/>
</dbReference>
<dbReference type="GO" id="GO:0008757">
    <property type="term" value="F:S-adenosylmethionine-dependent methyltransferase activity"/>
    <property type="evidence" value="ECO:0007669"/>
    <property type="project" value="InterPro"/>
</dbReference>
<feature type="domain" description="Methyltransferase type 11" evidence="1">
    <location>
        <begin position="53"/>
        <end position="149"/>
    </location>
</feature>